<evidence type="ECO:0000313" key="3">
    <source>
        <dbReference type="EMBL" id="EGT40865.1"/>
    </source>
</evidence>
<evidence type="ECO:0000259" key="1">
    <source>
        <dbReference type="Pfam" id="PF06221"/>
    </source>
</evidence>
<organism evidence="4">
    <name type="scientific">Caenorhabditis brenneri</name>
    <name type="common">Nematode worm</name>
    <dbReference type="NCBI Taxonomy" id="135651"/>
    <lineage>
        <taxon>Eukaryota</taxon>
        <taxon>Metazoa</taxon>
        <taxon>Ecdysozoa</taxon>
        <taxon>Nematoda</taxon>
        <taxon>Chromadorea</taxon>
        <taxon>Rhabditida</taxon>
        <taxon>Rhabditina</taxon>
        <taxon>Rhabditomorpha</taxon>
        <taxon>Rhabditoidea</taxon>
        <taxon>Rhabditidae</taxon>
        <taxon>Peloderinae</taxon>
        <taxon>Caenorhabditis</taxon>
    </lineage>
</organism>
<dbReference type="GO" id="GO:0180022">
    <property type="term" value="C:RQC-trigger complex"/>
    <property type="evidence" value="ECO:0007669"/>
    <property type="project" value="InterPro"/>
</dbReference>
<accession>G0MQF3</accession>
<dbReference type="FunCoup" id="G0MQF3">
    <property type="interactions" value="2367"/>
</dbReference>
<feature type="domain" description="TRIP4/RQT4 C2HC5-type zinc finger" evidence="1">
    <location>
        <begin position="39"/>
        <end position="84"/>
    </location>
</feature>
<proteinExistence type="predicted"/>
<dbReference type="eggNOG" id="KOG2845">
    <property type="taxonomic scope" value="Eukaryota"/>
</dbReference>
<dbReference type="GO" id="GO:0005634">
    <property type="term" value="C:nucleus"/>
    <property type="evidence" value="ECO:0007669"/>
    <property type="project" value="InterPro"/>
</dbReference>
<dbReference type="PANTHER" id="PTHR12963:SF4">
    <property type="entry name" value="ACTIVATING SIGNAL COINTEGRATOR 1"/>
    <property type="match status" value="1"/>
</dbReference>
<evidence type="ECO:0000259" key="2">
    <source>
        <dbReference type="Pfam" id="PF23134"/>
    </source>
</evidence>
<dbReference type="GO" id="GO:0008270">
    <property type="term" value="F:zinc ion binding"/>
    <property type="evidence" value="ECO:0007669"/>
    <property type="project" value="InterPro"/>
</dbReference>
<dbReference type="InterPro" id="IPR009349">
    <property type="entry name" value="TRIP4/RQT4_C2HC5_Znf"/>
</dbReference>
<dbReference type="EMBL" id="GL379806">
    <property type="protein sequence ID" value="EGT40865.1"/>
    <property type="molecule type" value="Genomic_DNA"/>
</dbReference>
<dbReference type="OrthoDB" id="338816at2759"/>
<evidence type="ECO:0000313" key="4">
    <source>
        <dbReference type="Proteomes" id="UP000008068"/>
    </source>
</evidence>
<dbReference type="Pfam" id="PF23134">
    <property type="entry name" value="TRIP4_3rd"/>
    <property type="match status" value="1"/>
</dbReference>
<name>G0MQF3_CAEBE</name>
<dbReference type="OMA" id="EFNSYRH"/>
<protein>
    <submittedName>
        <fullName evidence="3">CBN-ASC-1 protein</fullName>
    </submittedName>
</protein>
<dbReference type="Pfam" id="PF06221">
    <property type="entry name" value="zf-C2HC5"/>
    <property type="match status" value="1"/>
</dbReference>
<dbReference type="STRING" id="135651.G0MQF3"/>
<dbReference type="GO" id="GO:0072344">
    <property type="term" value="P:rescue of stalled ribosome"/>
    <property type="evidence" value="ECO:0007669"/>
    <property type="project" value="InterPro"/>
</dbReference>
<dbReference type="InParanoid" id="G0MQF3"/>
<gene>
    <name evidence="3" type="primary">Cbn-asc-1</name>
    <name evidence="3" type="ORF">CAEBREN_05676</name>
</gene>
<feature type="domain" description="Activating signal cointegrator 1 third" evidence="2">
    <location>
        <begin position="144"/>
        <end position="193"/>
    </location>
</feature>
<dbReference type="AlphaFoldDB" id="G0MQF3"/>
<dbReference type="GO" id="GO:0040024">
    <property type="term" value="P:dauer larval development"/>
    <property type="evidence" value="ECO:0007669"/>
    <property type="project" value="EnsemblMetazoa"/>
</dbReference>
<sequence>MGKKQQQQQAGKGGVSGRQNILATKAEFNLADTLRKGRHECLCQARTHKLILNCLGCGRIVCEQEGSGPCFTCGTLVCTREEREILNRGSNKSKELMAKLMADSGDIGSLKQISKSYQNATEFRNKLLEADADTERRTKVNDLQSDYSTIENSPFLSAADREALKLRREELRALREKERKKFVVSLDFDGGIVHEMKRRDDLDGLQDRNDPVVQRIMERVDEKTRIQEALHNATVDARWNPIGFVPRYLTEESTIQHPACATETRCSDGDIIDADSLMIVSDELAAQITEEKGYVLALPQPTATFIVHGLCRFLRWPEDLNLKGPLFITAKAGSTNEKGIREFAKKYVRDVKKISELDFADGAVLGRAFLQECIMLEDFFDKYGSKSEIPGEGPFVLCFNAFEPLVSSIPHISTAESDIYEMDRQLKRSLTKW</sequence>
<dbReference type="PANTHER" id="PTHR12963">
    <property type="entry name" value="THYROID RECEPTOR INTERACTING PROTEIN RELATED"/>
    <property type="match status" value="1"/>
</dbReference>
<dbReference type="Proteomes" id="UP000008068">
    <property type="component" value="Unassembled WGS sequence"/>
</dbReference>
<reference evidence="4" key="1">
    <citation type="submission" date="2011-07" db="EMBL/GenBank/DDBJ databases">
        <authorList>
            <consortium name="Caenorhabditis brenneri Sequencing and Analysis Consortium"/>
            <person name="Wilson R.K."/>
        </authorList>
    </citation>
    <scope>NUCLEOTIDE SEQUENCE [LARGE SCALE GENOMIC DNA]</scope>
    <source>
        <strain evidence="4">PB2801</strain>
    </source>
</reference>
<dbReference type="HOGENOM" id="CLU_025737_1_0_1"/>
<dbReference type="InterPro" id="IPR056993">
    <property type="entry name" value="TRIP4_3rd_dom"/>
</dbReference>
<dbReference type="GO" id="GO:0045893">
    <property type="term" value="P:positive regulation of DNA-templated transcription"/>
    <property type="evidence" value="ECO:0007669"/>
    <property type="project" value="TreeGrafter"/>
</dbReference>
<keyword evidence="4" id="KW-1185">Reference proteome</keyword>
<dbReference type="InterPro" id="IPR039128">
    <property type="entry name" value="TRIP4-like"/>
</dbReference>